<dbReference type="AlphaFoldDB" id="A0A7R9AWR3"/>
<evidence type="ECO:0000313" key="2">
    <source>
        <dbReference type="EMBL" id="CAD7261967.1"/>
    </source>
</evidence>
<accession>A0A7R9AWR3</accession>
<name>A0A7R9AWR3_TIMSH</name>
<sequence>MDSSIELIRDHGRKSGKQYRREQRENLLNHNRGTLGIISFKETSPQEVKGLAEKLKHKGKLKHQDLADLKQALIQHEDNIEAFFGVDGALNGLVRELSGQKNEEHFPPAPTIFFQGNRNLIG</sequence>
<dbReference type="EMBL" id="OC002530">
    <property type="protein sequence ID" value="CAD7261967.1"/>
    <property type="molecule type" value="Genomic_DNA"/>
</dbReference>
<protein>
    <submittedName>
        <fullName evidence="2">Uncharacterized protein</fullName>
    </submittedName>
</protein>
<organism evidence="2">
    <name type="scientific">Timema shepardi</name>
    <name type="common">Walking stick</name>
    <dbReference type="NCBI Taxonomy" id="629360"/>
    <lineage>
        <taxon>Eukaryota</taxon>
        <taxon>Metazoa</taxon>
        <taxon>Ecdysozoa</taxon>
        <taxon>Arthropoda</taxon>
        <taxon>Hexapoda</taxon>
        <taxon>Insecta</taxon>
        <taxon>Pterygota</taxon>
        <taxon>Neoptera</taxon>
        <taxon>Polyneoptera</taxon>
        <taxon>Phasmatodea</taxon>
        <taxon>Timematodea</taxon>
        <taxon>Timematoidea</taxon>
        <taxon>Timematidae</taxon>
        <taxon>Timema</taxon>
    </lineage>
</organism>
<feature type="region of interest" description="Disordered" evidence="1">
    <location>
        <begin position="1"/>
        <end position="26"/>
    </location>
</feature>
<proteinExistence type="predicted"/>
<reference evidence="2" key="1">
    <citation type="submission" date="2020-11" db="EMBL/GenBank/DDBJ databases">
        <authorList>
            <person name="Tran Van P."/>
        </authorList>
    </citation>
    <scope>NUCLEOTIDE SEQUENCE</scope>
</reference>
<evidence type="ECO:0000256" key="1">
    <source>
        <dbReference type="SAM" id="MobiDB-lite"/>
    </source>
</evidence>
<gene>
    <name evidence="2" type="ORF">TSIB3V08_LOCUS6086</name>
</gene>